<dbReference type="SUPFAM" id="SSF54236">
    <property type="entry name" value="Ubiquitin-like"/>
    <property type="match status" value="1"/>
</dbReference>
<dbReference type="PRINTS" id="PR00348">
    <property type="entry name" value="UBIQUITIN"/>
</dbReference>
<dbReference type="OMA" id="ECKISDA"/>
<gene>
    <name evidence="2" type="ORF">ETH_00001915</name>
</gene>
<reference evidence="2" key="2">
    <citation type="submission" date="2013-10" db="EMBL/GenBank/DDBJ databases">
        <authorList>
            <person name="Aslett M."/>
        </authorList>
    </citation>
    <scope>NUCLEOTIDE SEQUENCE [LARGE SCALE GENOMIC DNA]</scope>
    <source>
        <strain evidence="2">Houghton</strain>
    </source>
</reference>
<evidence type="ECO:0000313" key="2">
    <source>
        <dbReference type="EMBL" id="CDJ43613.1"/>
    </source>
</evidence>
<dbReference type="Pfam" id="PF00240">
    <property type="entry name" value="ubiquitin"/>
    <property type="match status" value="1"/>
</dbReference>
<dbReference type="Proteomes" id="UP000030747">
    <property type="component" value="Unassembled WGS sequence"/>
</dbReference>
<sequence length="77" mass="8849">MITVEDVDPSCTVRQLKQQLQQREGLAPEQQRLIVNGQQMRDEDKLSDYNLNEKSVIHLVLRLRGGLVQTLIPKPLN</sequence>
<proteinExistence type="predicted"/>
<protein>
    <recommendedName>
        <fullName evidence="1">Ubiquitin-like domain-containing protein</fullName>
    </recommendedName>
</protein>
<organism evidence="2 3">
    <name type="scientific">Eimeria tenella</name>
    <name type="common">Coccidian parasite</name>
    <dbReference type="NCBI Taxonomy" id="5802"/>
    <lineage>
        <taxon>Eukaryota</taxon>
        <taxon>Sar</taxon>
        <taxon>Alveolata</taxon>
        <taxon>Apicomplexa</taxon>
        <taxon>Conoidasida</taxon>
        <taxon>Coccidia</taxon>
        <taxon>Eucoccidiorida</taxon>
        <taxon>Eimeriorina</taxon>
        <taxon>Eimeriidae</taxon>
        <taxon>Eimeria</taxon>
    </lineage>
</organism>
<dbReference type="PROSITE" id="PS50053">
    <property type="entry name" value="UBIQUITIN_2"/>
    <property type="match status" value="1"/>
</dbReference>
<name>U6L343_EIMTE</name>
<dbReference type="InterPro" id="IPR019956">
    <property type="entry name" value="Ubiquitin_dom"/>
</dbReference>
<dbReference type="GeneID" id="25249598"/>
<reference evidence="2" key="1">
    <citation type="submission" date="2013-10" db="EMBL/GenBank/DDBJ databases">
        <title>Genomic analysis of the causative agents of coccidiosis in chickens.</title>
        <authorList>
            <person name="Reid A.J."/>
            <person name="Blake D."/>
            <person name="Billington K."/>
            <person name="Browne H."/>
            <person name="Dunn M."/>
            <person name="Hung S."/>
            <person name="Kawahara F."/>
            <person name="Miranda-Saavedra D."/>
            <person name="Mourier T."/>
            <person name="Nagra H."/>
            <person name="Otto T.D."/>
            <person name="Rawlings N."/>
            <person name="Sanchez A."/>
            <person name="Sanders M."/>
            <person name="Subramaniam C."/>
            <person name="Tay Y."/>
            <person name="Dear P."/>
            <person name="Doerig C."/>
            <person name="Gruber A."/>
            <person name="Parkinson J."/>
            <person name="Shirley M."/>
            <person name="Wan K.L."/>
            <person name="Berriman M."/>
            <person name="Tomley F."/>
            <person name="Pain A."/>
        </authorList>
    </citation>
    <scope>NUCLEOTIDE SEQUENCE [LARGE SCALE GENOMIC DNA]</scope>
    <source>
        <strain evidence="2">Houghton</strain>
    </source>
</reference>
<dbReference type="OrthoDB" id="1043111at2759"/>
<dbReference type="InterPro" id="IPR050158">
    <property type="entry name" value="Ubiquitin_ubiquitin-like"/>
</dbReference>
<dbReference type="VEuPathDB" id="ToxoDB:ETH2_0956200"/>
<feature type="domain" description="Ubiquitin-like" evidence="1">
    <location>
        <begin position="6"/>
        <end position="66"/>
    </location>
</feature>
<dbReference type="AlphaFoldDB" id="U6L343"/>
<dbReference type="InterPro" id="IPR000626">
    <property type="entry name" value="Ubiquitin-like_dom"/>
</dbReference>
<dbReference type="PANTHER" id="PTHR10666">
    <property type="entry name" value="UBIQUITIN"/>
    <property type="match status" value="1"/>
</dbReference>
<dbReference type="RefSeq" id="XP_013234362.1">
    <property type="nucleotide sequence ID" value="XM_013378908.1"/>
</dbReference>
<dbReference type="EMBL" id="HG675920">
    <property type="protein sequence ID" value="CDJ43613.1"/>
    <property type="molecule type" value="Genomic_DNA"/>
</dbReference>
<keyword evidence="3" id="KW-1185">Reference proteome</keyword>
<dbReference type="SMART" id="SM00213">
    <property type="entry name" value="UBQ"/>
    <property type="match status" value="1"/>
</dbReference>
<accession>U6L343</accession>
<dbReference type="InterPro" id="IPR029071">
    <property type="entry name" value="Ubiquitin-like_domsf"/>
</dbReference>
<evidence type="ECO:0000259" key="1">
    <source>
        <dbReference type="PROSITE" id="PS50053"/>
    </source>
</evidence>
<evidence type="ECO:0000313" key="3">
    <source>
        <dbReference type="Proteomes" id="UP000030747"/>
    </source>
</evidence>
<dbReference type="Gene3D" id="3.10.20.90">
    <property type="entry name" value="Phosphatidylinositol 3-kinase Catalytic Subunit, Chain A, domain 1"/>
    <property type="match status" value="1"/>
</dbReference>
<dbReference type="VEuPathDB" id="ToxoDB:ETH_00001915"/>